<organism evidence="2 3">
    <name type="scientific">Xenorhabdus mauleonii</name>
    <dbReference type="NCBI Taxonomy" id="351675"/>
    <lineage>
        <taxon>Bacteria</taxon>
        <taxon>Pseudomonadati</taxon>
        <taxon>Pseudomonadota</taxon>
        <taxon>Gammaproteobacteria</taxon>
        <taxon>Enterobacterales</taxon>
        <taxon>Morganellaceae</taxon>
        <taxon>Xenorhabdus</taxon>
    </lineage>
</organism>
<dbReference type="EMBL" id="NITY01000004">
    <property type="protein sequence ID" value="PHM44745.1"/>
    <property type="molecule type" value="Genomic_DNA"/>
</dbReference>
<protein>
    <submittedName>
        <fullName evidence="2">Uncharacterized protein</fullName>
    </submittedName>
</protein>
<evidence type="ECO:0000313" key="1">
    <source>
        <dbReference type="EMBL" id="PHM44745.1"/>
    </source>
</evidence>
<name>A0A1I3PMU1_9GAMM</name>
<gene>
    <name evidence="2" type="ORF">SAMN05421680_106203</name>
    <name evidence="1" type="ORF">Xmau_01458</name>
</gene>
<proteinExistence type="predicted"/>
<accession>A0A1I3PMU1</accession>
<reference evidence="2" key="2">
    <citation type="submission" date="2016-10" db="EMBL/GenBank/DDBJ databases">
        <authorList>
            <person name="de Groot N.N."/>
        </authorList>
    </citation>
    <scope>NUCLEOTIDE SEQUENCE [LARGE SCALE GENOMIC DNA]</scope>
    <source>
        <strain evidence="2">DSM 17908</strain>
    </source>
</reference>
<dbReference type="EMBL" id="FORG01000006">
    <property type="protein sequence ID" value="SFJ22878.1"/>
    <property type="molecule type" value="Genomic_DNA"/>
</dbReference>
<dbReference type="Proteomes" id="UP000198919">
    <property type="component" value="Unassembled WGS sequence"/>
</dbReference>
<reference evidence="1 4" key="3">
    <citation type="journal article" date="2017" name="Nat. Microbiol.">
        <title>Natural product diversity associated with the nematode symbionts Photorhabdus and Xenorhabdus.</title>
        <authorList>
            <person name="Tobias N.J."/>
            <person name="Wolff H."/>
            <person name="Djahanschiri B."/>
            <person name="Grundmann F."/>
            <person name="Kronenwerth M."/>
            <person name="Shi Y.M."/>
            <person name="Simonyi S."/>
            <person name="Grun P."/>
            <person name="Shapiro-Ilan D."/>
            <person name="Pidot S.J."/>
            <person name="Stinear T.P."/>
            <person name="Ebersberger I."/>
            <person name="Bode H.B."/>
        </authorList>
    </citation>
    <scope>NUCLEOTIDE SEQUENCE [LARGE SCALE GENOMIC DNA]</scope>
    <source>
        <strain evidence="1 4">DSM 17908</strain>
    </source>
</reference>
<evidence type="ECO:0000313" key="2">
    <source>
        <dbReference type="EMBL" id="SFJ22878.1"/>
    </source>
</evidence>
<reference evidence="3" key="1">
    <citation type="submission" date="2016-10" db="EMBL/GenBank/DDBJ databases">
        <authorList>
            <person name="Varghese N."/>
            <person name="Submissions S."/>
        </authorList>
    </citation>
    <scope>NUCLEOTIDE SEQUENCE [LARGE SCALE GENOMIC DNA]</scope>
    <source>
        <strain evidence="3">DSM 17908</strain>
    </source>
</reference>
<dbReference type="Proteomes" id="UP000224607">
    <property type="component" value="Unassembled WGS sequence"/>
</dbReference>
<evidence type="ECO:0000313" key="4">
    <source>
        <dbReference type="Proteomes" id="UP000224607"/>
    </source>
</evidence>
<evidence type="ECO:0000313" key="3">
    <source>
        <dbReference type="Proteomes" id="UP000198919"/>
    </source>
</evidence>
<keyword evidence="4" id="KW-1185">Reference proteome</keyword>
<dbReference type="STRING" id="351675.SAMN05421680_106203"/>
<dbReference type="AlphaFoldDB" id="A0A1I3PMU1"/>
<sequence>MPSMGPDTGVIILLIVAVATAANKWELIEKKFQFE</sequence>